<dbReference type="PANTHER" id="PTHR11669">
    <property type="entry name" value="REPLICATION FACTOR C / DNA POLYMERASE III GAMMA-TAU SUBUNIT"/>
    <property type="match status" value="1"/>
</dbReference>
<dbReference type="Pfam" id="PF13177">
    <property type="entry name" value="DNA_pol3_delta2"/>
    <property type="match status" value="1"/>
</dbReference>
<dbReference type="GO" id="GO:0006261">
    <property type="term" value="P:DNA-templated DNA replication"/>
    <property type="evidence" value="ECO:0007669"/>
    <property type="project" value="TreeGrafter"/>
</dbReference>
<evidence type="ECO:0000313" key="2">
    <source>
        <dbReference type="Proteomes" id="UP000179251"/>
    </source>
</evidence>
<dbReference type="EMBL" id="MFHD01000005">
    <property type="protein sequence ID" value="OGF63228.1"/>
    <property type="molecule type" value="Genomic_DNA"/>
</dbReference>
<protein>
    <recommendedName>
        <fullName evidence="3">DNA polymerase III subunit delta</fullName>
    </recommendedName>
</protein>
<evidence type="ECO:0000313" key="1">
    <source>
        <dbReference type="EMBL" id="OGF63228.1"/>
    </source>
</evidence>
<sequence>MIVSHAYLFSGNDEARKNDEIKSLATNFLGADYAHSPDFLKIENNPITIDDVRALKIRASQSPLVSQKNIFLIKTIENLGREAAPAMLKILEEPPPRCVIIATTNNTRALLPTIKSRFSVFRFWKKDLVYGKSGGDELEEKIKKALARAETSARLQPTRNNVLKFEKLLAICKFSGDPTINNRLAGEYINMIL</sequence>
<organism evidence="1 2">
    <name type="scientific">Candidatus Giovannonibacteria bacterium RIFCSPHIGHO2_01_FULL_45_23</name>
    <dbReference type="NCBI Taxonomy" id="1798325"/>
    <lineage>
        <taxon>Bacteria</taxon>
        <taxon>Candidatus Giovannoniibacteriota</taxon>
    </lineage>
</organism>
<name>A0A1F5VJ19_9BACT</name>
<accession>A0A1F5VJ19</accession>
<dbReference type="AlphaFoldDB" id="A0A1F5VJ19"/>
<comment type="caution">
    <text evidence="1">The sequence shown here is derived from an EMBL/GenBank/DDBJ whole genome shotgun (WGS) entry which is preliminary data.</text>
</comment>
<gene>
    <name evidence="1" type="ORF">A2834_03785</name>
</gene>
<dbReference type="STRING" id="1798325.A2834_03785"/>
<dbReference type="PANTHER" id="PTHR11669:SF8">
    <property type="entry name" value="DNA POLYMERASE III SUBUNIT DELTA"/>
    <property type="match status" value="1"/>
</dbReference>
<dbReference type="InterPro" id="IPR027417">
    <property type="entry name" value="P-loop_NTPase"/>
</dbReference>
<proteinExistence type="predicted"/>
<dbReference type="Proteomes" id="UP000179251">
    <property type="component" value="Unassembled WGS sequence"/>
</dbReference>
<dbReference type="InterPro" id="IPR050238">
    <property type="entry name" value="DNA_Rep/Repair_Clamp_Loader"/>
</dbReference>
<dbReference type="SUPFAM" id="SSF52540">
    <property type="entry name" value="P-loop containing nucleoside triphosphate hydrolases"/>
    <property type="match status" value="1"/>
</dbReference>
<dbReference type="Gene3D" id="3.40.50.300">
    <property type="entry name" value="P-loop containing nucleotide triphosphate hydrolases"/>
    <property type="match status" value="1"/>
</dbReference>
<reference evidence="1 2" key="1">
    <citation type="journal article" date="2016" name="Nat. Commun.">
        <title>Thousands of microbial genomes shed light on interconnected biogeochemical processes in an aquifer system.</title>
        <authorList>
            <person name="Anantharaman K."/>
            <person name="Brown C.T."/>
            <person name="Hug L.A."/>
            <person name="Sharon I."/>
            <person name="Castelle C.J."/>
            <person name="Probst A.J."/>
            <person name="Thomas B.C."/>
            <person name="Singh A."/>
            <person name="Wilkins M.J."/>
            <person name="Karaoz U."/>
            <person name="Brodie E.L."/>
            <person name="Williams K.H."/>
            <person name="Hubbard S.S."/>
            <person name="Banfield J.F."/>
        </authorList>
    </citation>
    <scope>NUCLEOTIDE SEQUENCE [LARGE SCALE GENOMIC DNA]</scope>
</reference>
<evidence type="ECO:0008006" key="3">
    <source>
        <dbReference type="Google" id="ProtNLM"/>
    </source>
</evidence>